<keyword evidence="9" id="KW-1185">Reference proteome</keyword>
<feature type="region of interest" description="Disordered" evidence="5">
    <location>
        <begin position="170"/>
        <end position="224"/>
    </location>
</feature>
<feature type="compositionally biased region" description="Basic and acidic residues" evidence="5">
    <location>
        <begin position="170"/>
        <end position="183"/>
    </location>
</feature>
<feature type="transmembrane region" description="Helical" evidence="6">
    <location>
        <begin position="12"/>
        <end position="33"/>
    </location>
</feature>
<sequence length="224" mass="24924">MLNKKLMSKGILKDILIVAIGVLVIWIGLQVVFGTQNPFYVVASGSMIPVLEVYDVLIVQGHVPFDDIKVGDIIVFNRPSGHDRVIVHRVASVIDDEPKTIRTKGDANPASIPGTDFPITKEEYIGKVAYVIPQVGYVTQLLKPPINYVIIVIVIGIMVVKQMTKKKNEKELSLQDPFKKNDSNVESTANIPELDKLEKDKAYSNHDNDSSTKAEKQESEKDQK</sequence>
<dbReference type="SUPFAM" id="SSF51306">
    <property type="entry name" value="LexA/Signal peptidase"/>
    <property type="match status" value="1"/>
</dbReference>
<keyword evidence="3 6" id="KW-1133">Transmembrane helix</keyword>
<evidence type="ECO:0000313" key="9">
    <source>
        <dbReference type="Proteomes" id="UP000004440"/>
    </source>
</evidence>
<dbReference type="PANTHER" id="PTHR10806">
    <property type="entry name" value="SIGNAL PEPTIDASE COMPLEX CATALYTIC SUBUNIT SEC11"/>
    <property type="match status" value="1"/>
</dbReference>
<evidence type="ECO:0000256" key="6">
    <source>
        <dbReference type="SAM" id="Phobius"/>
    </source>
</evidence>
<gene>
    <name evidence="8" type="ORF">MY1_0158</name>
</gene>
<evidence type="ECO:0000256" key="4">
    <source>
        <dbReference type="ARBA" id="ARBA00023136"/>
    </source>
</evidence>
<dbReference type="GO" id="GO:0006465">
    <property type="term" value="P:signal peptide processing"/>
    <property type="evidence" value="ECO:0007669"/>
    <property type="project" value="InterPro"/>
</dbReference>
<evidence type="ECO:0000256" key="2">
    <source>
        <dbReference type="ARBA" id="ARBA00022692"/>
    </source>
</evidence>
<dbReference type="CDD" id="cd06530">
    <property type="entry name" value="S26_SPase_I"/>
    <property type="match status" value="1"/>
</dbReference>
<dbReference type="EMBL" id="AFPU01000001">
    <property type="protein sequence ID" value="EGP92942.1"/>
    <property type="molecule type" value="Genomic_DNA"/>
</dbReference>
<keyword evidence="4 6" id="KW-0472">Membrane</keyword>
<dbReference type="NCBIfam" id="TIGR02228">
    <property type="entry name" value="sigpep_I_arch"/>
    <property type="match status" value="1"/>
</dbReference>
<organism evidence="8 9">
    <name type="scientific">Nitrosarchaeum koreense MY1</name>
    <dbReference type="NCBI Taxonomy" id="1001994"/>
    <lineage>
        <taxon>Archaea</taxon>
        <taxon>Nitrososphaerota</taxon>
        <taxon>Nitrososphaeria</taxon>
        <taxon>Nitrosopumilales</taxon>
        <taxon>Nitrosopumilaceae</taxon>
        <taxon>Nitrosarchaeum</taxon>
    </lineage>
</organism>
<evidence type="ECO:0000256" key="3">
    <source>
        <dbReference type="ARBA" id="ARBA00022989"/>
    </source>
</evidence>
<keyword evidence="2 6" id="KW-0812">Transmembrane</keyword>
<dbReference type="Pfam" id="PF10502">
    <property type="entry name" value="Peptidase_S26"/>
    <property type="match status" value="1"/>
</dbReference>
<dbReference type="InterPro" id="IPR036286">
    <property type="entry name" value="LexA/Signal_pep-like_sf"/>
</dbReference>
<protein>
    <submittedName>
        <fullName evidence="8">Peptidase S26B, signal peptidase</fullName>
    </submittedName>
</protein>
<dbReference type="InterPro" id="IPR001733">
    <property type="entry name" value="Peptidase_S26B"/>
</dbReference>
<dbReference type="RefSeq" id="WP_007549555.1">
    <property type="nucleotide sequence ID" value="NZ_AFPU01000001.1"/>
</dbReference>
<comment type="caution">
    <text evidence="8">The sequence shown here is derived from an EMBL/GenBank/DDBJ whole genome shotgun (WGS) entry which is preliminary data.</text>
</comment>
<evidence type="ECO:0000313" key="8">
    <source>
        <dbReference type="EMBL" id="EGP92942.1"/>
    </source>
</evidence>
<dbReference type="MEROPS" id="S26.A11"/>
<evidence type="ECO:0000259" key="7">
    <source>
        <dbReference type="Pfam" id="PF10502"/>
    </source>
</evidence>
<dbReference type="InterPro" id="IPR019533">
    <property type="entry name" value="Peptidase_S26"/>
</dbReference>
<dbReference type="GO" id="GO:0016020">
    <property type="term" value="C:membrane"/>
    <property type="evidence" value="ECO:0007669"/>
    <property type="project" value="UniProtKB-SubCell"/>
</dbReference>
<dbReference type="PANTHER" id="PTHR10806:SF6">
    <property type="entry name" value="SIGNAL PEPTIDASE COMPLEX CATALYTIC SUBUNIT SEC11"/>
    <property type="match status" value="1"/>
</dbReference>
<dbReference type="PATRIC" id="fig|1001994.6.peg.156"/>
<dbReference type="STRING" id="1001994.MY1_0158"/>
<feature type="domain" description="Peptidase S26" evidence="7">
    <location>
        <begin position="17"/>
        <end position="93"/>
    </location>
</feature>
<feature type="compositionally biased region" description="Basic and acidic residues" evidence="5">
    <location>
        <begin position="193"/>
        <end position="224"/>
    </location>
</feature>
<dbReference type="Proteomes" id="UP000004440">
    <property type="component" value="Unassembled WGS sequence"/>
</dbReference>
<dbReference type="GO" id="GO:0004252">
    <property type="term" value="F:serine-type endopeptidase activity"/>
    <property type="evidence" value="ECO:0007669"/>
    <property type="project" value="InterPro"/>
</dbReference>
<proteinExistence type="predicted"/>
<dbReference type="Gene3D" id="2.10.109.10">
    <property type="entry name" value="Umud Fragment, subunit A"/>
    <property type="match status" value="1"/>
</dbReference>
<dbReference type="AlphaFoldDB" id="F9CYX4"/>
<accession>F9CYX4</accession>
<feature type="transmembrane region" description="Helical" evidence="6">
    <location>
        <begin position="146"/>
        <end position="164"/>
    </location>
</feature>
<comment type="subcellular location">
    <subcellularLocation>
        <location evidence="1">Membrane</location>
    </subcellularLocation>
</comment>
<evidence type="ECO:0000256" key="5">
    <source>
        <dbReference type="SAM" id="MobiDB-lite"/>
    </source>
</evidence>
<reference evidence="8 9" key="1">
    <citation type="journal article" date="2011" name="J. Bacteriol.">
        <title>Genome Sequence of an Ammonia-Oxidizing Soil Archaeon, "Candidatus Nitrosoarchaeum koreensis" MY1.</title>
        <authorList>
            <person name="Kim B.K."/>
            <person name="Jung M.Y."/>
            <person name="Yu D.S."/>
            <person name="Park S.J."/>
            <person name="Oh T.K."/>
            <person name="Rhee S.K."/>
            <person name="Kim J.F."/>
        </authorList>
    </citation>
    <scope>NUCLEOTIDE SEQUENCE [LARGE SCALE GENOMIC DNA]</scope>
    <source>
        <strain evidence="8 9">MY1</strain>
    </source>
</reference>
<name>F9CYX4_9ARCH</name>
<evidence type="ECO:0000256" key="1">
    <source>
        <dbReference type="ARBA" id="ARBA00004370"/>
    </source>
</evidence>